<protein>
    <submittedName>
        <fullName evidence="10">DHA2 family efflux MFS transporter permease subunit</fullName>
    </submittedName>
</protein>
<dbReference type="PANTHER" id="PTHR42718">
    <property type="entry name" value="MAJOR FACILITATOR SUPERFAMILY MULTIDRUG TRANSPORTER MFSC"/>
    <property type="match status" value="1"/>
</dbReference>
<keyword evidence="2" id="KW-0813">Transport</keyword>
<dbReference type="EMBL" id="BAAAYN010000028">
    <property type="protein sequence ID" value="GAA3390411.1"/>
    <property type="molecule type" value="Genomic_DNA"/>
</dbReference>
<feature type="transmembrane region" description="Helical" evidence="8">
    <location>
        <begin position="298"/>
        <end position="319"/>
    </location>
</feature>
<dbReference type="Pfam" id="PF07690">
    <property type="entry name" value="MFS_1"/>
    <property type="match status" value="1"/>
</dbReference>
<feature type="transmembrane region" description="Helical" evidence="8">
    <location>
        <begin position="427"/>
        <end position="449"/>
    </location>
</feature>
<feature type="transmembrane region" description="Helical" evidence="8">
    <location>
        <begin position="196"/>
        <end position="219"/>
    </location>
</feature>
<evidence type="ECO:0000256" key="5">
    <source>
        <dbReference type="ARBA" id="ARBA00022989"/>
    </source>
</evidence>
<dbReference type="SUPFAM" id="SSF103473">
    <property type="entry name" value="MFS general substrate transporter"/>
    <property type="match status" value="1"/>
</dbReference>
<keyword evidence="4 8" id="KW-0812">Transmembrane</keyword>
<dbReference type="Gene3D" id="1.20.1250.20">
    <property type="entry name" value="MFS general substrate transporter like domains"/>
    <property type="match status" value="1"/>
</dbReference>
<keyword evidence="6 8" id="KW-0472">Membrane</keyword>
<organism evidence="10 11">
    <name type="scientific">Cryptosporangium minutisporangium</name>
    <dbReference type="NCBI Taxonomy" id="113569"/>
    <lineage>
        <taxon>Bacteria</taxon>
        <taxon>Bacillati</taxon>
        <taxon>Actinomycetota</taxon>
        <taxon>Actinomycetes</taxon>
        <taxon>Cryptosporangiales</taxon>
        <taxon>Cryptosporangiaceae</taxon>
        <taxon>Cryptosporangium</taxon>
    </lineage>
</organism>
<dbReference type="RefSeq" id="WP_345730079.1">
    <property type="nucleotide sequence ID" value="NZ_BAAAYN010000028.1"/>
</dbReference>
<feature type="transmembrane region" description="Helical" evidence="8">
    <location>
        <begin position="394"/>
        <end position="415"/>
    </location>
</feature>
<dbReference type="InterPro" id="IPR011701">
    <property type="entry name" value="MFS"/>
</dbReference>
<evidence type="ECO:0000256" key="4">
    <source>
        <dbReference type="ARBA" id="ARBA00022692"/>
    </source>
</evidence>
<dbReference type="CDD" id="cd17321">
    <property type="entry name" value="MFS_MMR_MDR_like"/>
    <property type="match status" value="1"/>
</dbReference>
<evidence type="ECO:0000256" key="2">
    <source>
        <dbReference type="ARBA" id="ARBA00022448"/>
    </source>
</evidence>
<feature type="transmembrane region" description="Helical" evidence="8">
    <location>
        <begin position="134"/>
        <end position="159"/>
    </location>
</feature>
<dbReference type="PROSITE" id="PS50850">
    <property type="entry name" value="MFS"/>
    <property type="match status" value="1"/>
</dbReference>
<feature type="transmembrane region" description="Helical" evidence="8">
    <location>
        <begin position="77"/>
        <end position="97"/>
    </location>
</feature>
<evidence type="ECO:0000256" key="7">
    <source>
        <dbReference type="SAM" id="MobiDB-lite"/>
    </source>
</evidence>
<feature type="transmembrane region" description="Helical" evidence="8">
    <location>
        <begin position="171"/>
        <end position="190"/>
    </location>
</feature>
<keyword evidence="3" id="KW-1003">Cell membrane</keyword>
<feature type="transmembrane region" description="Helical" evidence="8">
    <location>
        <begin position="362"/>
        <end position="382"/>
    </location>
</feature>
<accession>A0ABP6T0Y4</accession>
<proteinExistence type="predicted"/>
<feature type="transmembrane region" description="Helical" evidence="8">
    <location>
        <begin position="42"/>
        <end position="65"/>
    </location>
</feature>
<keyword evidence="5 8" id="KW-1133">Transmembrane helix</keyword>
<evidence type="ECO:0000259" key="9">
    <source>
        <dbReference type="PROSITE" id="PS50850"/>
    </source>
</evidence>
<feature type="transmembrane region" description="Helical" evidence="8">
    <location>
        <begin position="255"/>
        <end position="278"/>
    </location>
</feature>
<feature type="transmembrane region" description="Helical" evidence="8">
    <location>
        <begin position="469"/>
        <end position="491"/>
    </location>
</feature>
<evidence type="ECO:0000256" key="1">
    <source>
        <dbReference type="ARBA" id="ARBA00004651"/>
    </source>
</evidence>
<reference evidence="11" key="1">
    <citation type="journal article" date="2019" name="Int. J. Syst. Evol. Microbiol.">
        <title>The Global Catalogue of Microorganisms (GCM) 10K type strain sequencing project: providing services to taxonomists for standard genome sequencing and annotation.</title>
        <authorList>
            <consortium name="The Broad Institute Genomics Platform"/>
            <consortium name="The Broad Institute Genome Sequencing Center for Infectious Disease"/>
            <person name="Wu L."/>
            <person name="Ma J."/>
        </authorList>
    </citation>
    <scope>NUCLEOTIDE SEQUENCE [LARGE SCALE GENOMIC DNA]</scope>
    <source>
        <strain evidence="11">JCM 9458</strain>
    </source>
</reference>
<dbReference type="InterPro" id="IPR036259">
    <property type="entry name" value="MFS_trans_sf"/>
</dbReference>
<name>A0ABP6T0Y4_9ACTN</name>
<dbReference type="Gene3D" id="1.20.1720.10">
    <property type="entry name" value="Multidrug resistance protein D"/>
    <property type="match status" value="1"/>
</dbReference>
<dbReference type="PRINTS" id="PR01036">
    <property type="entry name" value="TCRTETB"/>
</dbReference>
<evidence type="ECO:0000256" key="6">
    <source>
        <dbReference type="ARBA" id="ARBA00023136"/>
    </source>
</evidence>
<evidence type="ECO:0000256" key="3">
    <source>
        <dbReference type="ARBA" id="ARBA00022475"/>
    </source>
</evidence>
<evidence type="ECO:0000313" key="10">
    <source>
        <dbReference type="EMBL" id="GAA3390411.1"/>
    </source>
</evidence>
<feature type="domain" description="Major facilitator superfamily (MFS) profile" evidence="9">
    <location>
        <begin position="43"/>
        <end position="495"/>
    </location>
</feature>
<keyword evidence="11" id="KW-1185">Reference proteome</keyword>
<feature type="transmembrane region" description="Helical" evidence="8">
    <location>
        <begin position="231"/>
        <end position="249"/>
    </location>
</feature>
<dbReference type="InterPro" id="IPR020846">
    <property type="entry name" value="MFS_dom"/>
</dbReference>
<evidence type="ECO:0000256" key="8">
    <source>
        <dbReference type="SAM" id="Phobius"/>
    </source>
</evidence>
<feature type="region of interest" description="Disordered" evidence="7">
    <location>
        <begin position="1"/>
        <end position="23"/>
    </location>
</feature>
<sequence>MPLNSSTSPALPEDGQGVGAGGVTPVKTSASTVAPATGRRRAALIVLCFVQFMLVLDDTVVNVALPSVRDELGFSAAGLAWVVNAYFLAFGGLLLLFGRAADLWGRRRVFLSGVALFGAASLACGLAQEPWQLVAGRFIQGAGAAMAGPAALSLITLLFPGADERAKALSIWGGIAGLGGTMGLVISGALTHLTSWRWIFLINLPVAVIALALLPRLAAESRATRQTRLDLPGAALGTGAVVSLVYGLLRAGESGWAQAAVVGPLVLALLLAVSFLAVELRTAEPLVPLSFLASRIRAVANGATLLFSAAFYAMAFLLMLQLQTGLGYDPLTAGLAYLPYGAGILAGMWLSSRALIRLGMRWTLVMSFLISSAGLLLLSGVAPSDSYASGVLPGVLVASLGCGLSLPALTVAAVTGTTQENAGLGSAVLSSVQQIGGAVGVAVLVSLAARRGEALTESAGPLHAATDGYSLALAAAAALLAFGAALIAVLLRPRRDNSLPQPQPQAAQDGGPA</sequence>
<comment type="caution">
    <text evidence="10">The sequence shown here is derived from an EMBL/GenBank/DDBJ whole genome shotgun (WGS) entry which is preliminary data.</text>
</comment>
<feature type="transmembrane region" description="Helical" evidence="8">
    <location>
        <begin position="331"/>
        <end position="350"/>
    </location>
</feature>
<dbReference type="PANTHER" id="PTHR42718:SF46">
    <property type="entry name" value="BLR6921 PROTEIN"/>
    <property type="match status" value="1"/>
</dbReference>
<feature type="transmembrane region" description="Helical" evidence="8">
    <location>
        <begin position="109"/>
        <end position="128"/>
    </location>
</feature>
<dbReference type="Proteomes" id="UP001501676">
    <property type="component" value="Unassembled WGS sequence"/>
</dbReference>
<evidence type="ECO:0000313" key="11">
    <source>
        <dbReference type="Proteomes" id="UP001501676"/>
    </source>
</evidence>
<comment type="subcellular location">
    <subcellularLocation>
        <location evidence="1">Cell membrane</location>
        <topology evidence="1">Multi-pass membrane protein</topology>
    </subcellularLocation>
</comment>
<gene>
    <name evidence="10" type="ORF">GCM10020369_44260</name>
</gene>